<name>A0A964UMA9_9ACTN</name>
<gene>
    <name evidence="1" type="ORF">GUY60_02765</name>
</gene>
<dbReference type="Proteomes" id="UP000598297">
    <property type="component" value="Unassembled WGS sequence"/>
</dbReference>
<sequence length="80" mass="9123">MTFADPEDVWQSLQESLAEDWMALPVWARNLAFRLLCLQRPDAAEILGQAGSDLLSFGPDWDDFAEELLARSQELKKKEV</sequence>
<protein>
    <submittedName>
        <fullName evidence="1">Uncharacterized protein</fullName>
    </submittedName>
</protein>
<organism evidence="1 2">
    <name type="scientific">Streptomyces boluensis</name>
    <dbReference type="NCBI Taxonomy" id="1775135"/>
    <lineage>
        <taxon>Bacteria</taxon>
        <taxon>Bacillati</taxon>
        <taxon>Actinomycetota</taxon>
        <taxon>Actinomycetes</taxon>
        <taxon>Kitasatosporales</taxon>
        <taxon>Streptomycetaceae</taxon>
        <taxon>Streptomyces</taxon>
    </lineage>
</organism>
<evidence type="ECO:0000313" key="2">
    <source>
        <dbReference type="Proteomes" id="UP000598297"/>
    </source>
</evidence>
<accession>A0A964UMA9</accession>
<dbReference type="EMBL" id="JAAAHS010000010">
    <property type="protein sequence ID" value="NBE50368.1"/>
    <property type="molecule type" value="Genomic_DNA"/>
</dbReference>
<comment type="caution">
    <text evidence="1">The sequence shown here is derived from an EMBL/GenBank/DDBJ whole genome shotgun (WGS) entry which is preliminary data.</text>
</comment>
<reference evidence="1" key="1">
    <citation type="submission" date="2020-01" db="EMBL/GenBank/DDBJ databases">
        <title>Whole-genome analyses of novel actinobacteria.</title>
        <authorList>
            <person name="Sahin N."/>
        </authorList>
    </citation>
    <scope>NUCLEOTIDE SEQUENCE</scope>
    <source>
        <strain evidence="1">YC537</strain>
    </source>
</reference>
<dbReference type="OrthoDB" id="5523129at2"/>
<dbReference type="AlphaFoldDB" id="A0A964UMA9"/>
<proteinExistence type="predicted"/>
<keyword evidence="2" id="KW-1185">Reference proteome</keyword>
<evidence type="ECO:0000313" key="1">
    <source>
        <dbReference type="EMBL" id="NBE50368.1"/>
    </source>
</evidence>